<dbReference type="Pfam" id="PF02272">
    <property type="entry name" value="DHHA1"/>
    <property type="match status" value="1"/>
</dbReference>
<sequence length="326" mass="36028">MKYVATPSSLVDLLRDRDSFFVIGHIEPDGDCICSALALCHFLHRIGKTAIPINEGPFDRREIAEFKDYFESEITEELWNEHRDAAVVVVDCSTLDRIGRIGGQLRDMPVAVIDHHTAGEDFGDIRFINPTAPATSLLIQQVIEDLGESPDAEESELIFFAFATDTGFFRHIDQDSALSFEYVSRLVAAGASPKYMYQRITGGKTLESKKHLGFLLQKADLVADSRAIIVTETAEETARFGRQNRDSDGFYQHMLSVDGVEAVAILRENEDGNITGGLRSKRVLDVGKLAQEFGGGGHQRAAGFSTPGDLHKIRQELTARLTQLLG</sequence>
<dbReference type="InterPro" id="IPR003156">
    <property type="entry name" value="DHHA1_dom"/>
</dbReference>
<evidence type="ECO:0000259" key="1">
    <source>
        <dbReference type="Pfam" id="PF01368"/>
    </source>
</evidence>
<dbReference type="PANTHER" id="PTHR47618">
    <property type="entry name" value="BIFUNCTIONAL OLIGORIBONUCLEASE AND PAP PHOSPHATASE NRNA"/>
    <property type="match status" value="1"/>
</dbReference>
<dbReference type="OrthoDB" id="9803668at2"/>
<dbReference type="Gene3D" id="3.90.1640.10">
    <property type="entry name" value="inorganic pyrophosphatase (n-terminal core)"/>
    <property type="match status" value="1"/>
</dbReference>
<keyword evidence="4" id="KW-1185">Reference proteome</keyword>
<gene>
    <name evidence="3" type="ORF">DC28_07010</name>
</gene>
<dbReference type="PANTHER" id="PTHR47618:SF1">
    <property type="entry name" value="BIFUNCTIONAL OLIGORIBONUCLEASE AND PAP PHOSPHATASE NRNA"/>
    <property type="match status" value="1"/>
</dbReference>
<feature type="domain" description="DHHA1" evidence="2">
    <location>
        <begin position="241"/>
        <end position="320"/>
    </location>
</feature>
<evidence type="ECO:0000313" key="4">
    <source>
        <dbReference type="Proteomes" id="UP000029692"/>
    </source>
</evidence>
<dbReference type="InterPro" id="IPR038763">
    <property type="entry name" value="DHH_sf"/>
</dbReference>
<accession>A0A098QX35</accession>
<evidence type="ECO:0000313" key="3">
    <source>
        <dbReference type="EMBL" id="KGE72410.1"/>
    </source>
</evidence>
<feature type="domain" description="DDH" evidence="1">
    <location>
        <begin position="20"/>
        <end position="148"/>
    </location>
</feature>
<organism evidence="3 4">
    <name type="scientific">Spirochaeta lutea</name>
    <dbReference type="NCBI Taxonomy" id="1480694"/>
    <lineage>
        <taxon>Bacteria</taxon>
        <taxon>Pseudomonadati</taxon>
        <taxon>Spirochaetota</taxon>
        <taxon>Spirochaetia</taxon>
        <taxon>Spirochaetales</taxon>
        <taxon>Spirochaetaceae</taxon>
        <taxon>Spirochaeta</taxon>
    </lineage>
</organism>
<comment type="caution">
    <text evidence="3">The sequence shown here is derived from an EMBL/GenBank/DDBJ whole genome shotgun (WGS) entry which is preliminary data.</text>
</comment>
<dbReference type="InterPro" id="IPR051319">
    <property type="entry name" value="Oligoribo/pAp-PDE_c-di-AMP_PDE"/>
</dbReference>
<dbReference type="InterPro" id="IPR001667">
    <property type="entry name" value="DDH_dom"/>
</dbReference>
<name>A0A098QX35_9SPIO</name>
<dbReference type="SUPFAM" id="SSF64182">
    <property type="entry name" value="DHH phosphoesterases"/>
    <property type="match status" value="1"/>
</dbReference>
<dbReference type="Pfam" id="PF01368">
    <property type="entry name" value="DHH"/>
    <property type="match status" value="1"/>
</dbReference>
<dbReference type="GO" id="GO:0003676">
    <property type="term" value="F:nucleic acid binding"/>
    <property type="evidence" value="ECO:0007669"/>
    <property type="project" value="InterPro"/>
</dbReference>
<dbReference type="AlphaFoldDB" id="A0A098QX35"/>
<dbReference type="Gene3D" id="3.10.310.30">
    <property type="match status" value="1"/>
</dbReference>
<reference evidence="3 4" key="1">
    <citation type="submission" date="2014-05" db="EMBL/GenBank/DDBJ databases">
        <title>De novo Genome Sequence of Spirocheata sp.</title>
        <authorList>
            <person name="Shivani Y."/>
            <person name="Subhash Y."/>
            <person name="Tushar L."/>
            <person name="Sasikala C."/>
            <person name="Ramana C.V."/>
        </authorList>
    </citation>
    <scope>NUCLEOTIDE SEQUENCE [LARGE SCALE GENOMIC DNA]</scope>
    <source>
        <strain evidence="3 4">JC230</strain>
    </source>
</reference>
<dbReference type="eggNOG" id="COG0618">
    <property type="taxonomic scope" value="Bacteria"/>
</dbReference>
<dbReference type="RefSeq" id="WP_037547164.1">
    <property type="nucleotide sequence ID" value="NZ_JNUP01000052.1"/>
</dbReference>
<proteinExistence type="predicted"/>
<protein>
    <submittedName>
        <fullName evidence="3">Uncharacterized protein</fullName>
    </submittedName>
</protein>
<dbReference type="EMBL" id="JNUP01000052">
    <property type="protein sequence ID" value="KGE72410.1"/>
    <property type="molecule type" value="Genomic_DNA"/>
</dbReference>
<dbReference type="Proteomes" id="UP000029692">
    <property type="component" value="Unassembled WGS sequence"/>
</dbReference>
<evidence type="ECO:0000259" key="2">
    <source>
        <dbReference type="Pfam" id="PF02272"/>
    </source>
</evidence>
<dbReference type="STRING" id="1480694.DC28_07010"/>